<dbReference type="GO" id="GO:0005777">
    <property type="term" value="C:peroxisome"/>
    <property type="evidence" value="ECO:0007669"/>
    <property type="project" value="TreeGrafter"/>
</dbReference>
<reference evidence="12" key="1">
    <citation type="journal article" date="2023" name="Mol. Biol. Evol.">
        <title>Third-Generation Sequencing Reveals the Adaptive Role of the Epigenome in Three Deep-Sea Polychaetes.</title>
        <authorList>
            <person name="Perez M."/>
            <person name="Aroh O."/>
            <person name="Sun Y."/>
            <person name="Lan Y."/>
            <person name="Juniper S.K."/>
            <person name="Young C.R."/>
            <person name="Angers B."/>
            <person name="Qian P.Y."/>
        </authorList>
    </citation>
    <scope>NUCLEOTIDE SEQUENCE</scope>
    <source>
        <strain evidence="12">R07B-5</strain>
    </source>
</reference>
<dbReference type="CDD" id="cd09071">
    <property type="entry name" value="FAR_C"/>
    <property type="match status" value="1"/>
</dbReference>
<evidence type="ECO:0000256" key="2">
    <source>
        <dbReference type="ARBA" id="ARBA00005928"/>
    </source>
</evidence>
<dbReference type="AlphaFoldDB" id="A0AAD9KWB5"/>
<evidence type="ECO:0000256" key="8">
    <source>
        <dbReference type="ARBA" id="ARBA00052530"/>
    </source>
</evidence>
<feature type="domain" description="Fatty acyl-CoA reductase C-terminal" evidence="10">
    <location>
        <begin position="357"/>
        <end position="449"/>
    </location>
</feature>
<dbReference type="CDD" id="cd05236">
    <property type="entry name" value="FAR-N_SDR_e"/>
    <property type="match status" value="1"/>
</dbReference>
<gene>
    <name evidence="12" type="ORF">NP493_540g01016</name>
</gene>
<accession>A0AAD9KWB5</accession>
<evidence type="ECO:0000259" key="11">
    <source>
        <dbReference type="Pfam" id="PF07993"/>
    </source>
</evidence>
<dbReference type="GO" id="GO:0016020">
    <property type="term" value="C:membrane"/>
    <property type="evidence" value="ECO:0007669"/>
    <property type="project" value="UniProtKB-SubCell"/>
</dbReference>
<dbReference type="EMBL" id="JAODUO010000540">
    <property type="protein sequence ID" value="KAK2178520.1"/>
    <property type="molecule type" value="Genomic_DNA"/>
</dbReference>
<dbReference type="EC" id="1.2.1.84" evidence="9"/>
<comment type="function">
    <text evidence="9">Catalyzes the reduction of fatty acyl-CoA to fatty alcohols.</text>
</comment>
<dbReference type="InterPro" id="IPR026055">
    <property type="entry name" value="FAR"/>
</dbReference>
<keyword evidence="13" id="KW-1185">Reference proteome</keyword>
<dbReference type="InterPro" id="IPR036291">
    <property type="entry name" value="NAD(P)-bd_dom_sf"/>
</dbReference>
<evidence type="ECO:0000259" key="10">
    <source>
        <dbReference type="Pfam" id="PF03015"/>
    </source>
</evidence>
<organism evidence="12 13">
    <name type="scientific">Ridgeia piscesae</name>
    <name type="common">Tubeworm</name>
    <dbReference type="NCBI Taxonomy" id="27915"/>
    <lineage>
        <taxon>Eukaryota</taxon>
        <taxon>Metazoa</taxon>
        <taxon>Spiralia</taxon>
        <taxon>Lophotrochozoa</taxon>
        <taxon>Annelida</taxon>
        <taxon>Polychaeta</taxon>
        <taxon>Sedentaria</taxon>
        <taxon>Canalipalpata</taxon>
        <taxon>Sabellida</taxon>
        <taxon>Siboglinidae</taxon>
        <taxon>Ridgeia</taxon>
    </lineage>
</organism>
<dbReference type="FunFam" id="3.40.50.720:FF:000143">
    <property type="entry name" value="Fatty acyl-CoA reductase"/>
    <property type="match status" value="1"/>
</dbReference>
<name>A0AAD9KWB5_RIDPI</name>
<comment type="caution">
    <text evidence="12">The sequence shown here is derived from an EMBL/GenBank/DDBJ whole genome shotgun (WGS) entry which is preliminary data.</text>
</comment>
<keyword evidence="4" id="KW-0812">Transmembrane</keyword>
<dbReference type="Pfam" id="PF03015">
    <property type="entry name" value="Sterile"/>
    <property type="match status" value="1"/>
</dbReference>
<dbReference type="Pfam" id="PF07993">
    <property type="entry name" value="NAD_binding_4"/>
    <property type="match status" value="1"/>
</dbReference>
<dbReference type="PANTHER" id="PTHR11011">
    <property type="entry name" value="MALE STERILITY PROTEIN 2-RELATED"/>
    <property type="match status" value="1"/>
</dbReference>
<keyword evidence="3 9" id="KW-0444">Lipid biosynthesis</keyword>
<comment type="similarity">
    <text evidence="2 9">Belongs to the fatty acyl-CoA reductase family.</text>
</comment>
<keyword evidence="9" id="KW-0560">Oxidoreductase</keyword>
<evidence type="ECO:0000256" key="3">
    <source>
        <dbReference type="ARBA" id="ARBA00022516"/>
    </source>
</evidence>
<dbReference type="PANTHER" id="PTHR11011:SF45">
    <property type="entry name" value="FATTY ACYL-COA REDUCTASE CG8306-RELATED"/>
    <property type="match status" value="1"/>
</dbReference>
<dbReference type="GO" id="GO:0035336">
    <property type="term" value="P:long-chain fatty-acyl-CoA metabolic process"/>
    <property type="evidence" value="ECO:0007669"/>
    <property type="project" value="TreeGrafter"/>
</dbReference>
<dbReference type="SUPFAM" id="SSF51735">
    <property type="entry name" value="NAD(P)-binding Rossmann-fold domains"/>
    <property type="match status" value="1"/>
</dbReference>
<evidence type="ECO:0000256" key="1">
    <source>
        <dbReference type="ARBA" id="ARBA00004141"/>
    </source>
</evidence>
<evidence type="ECO:0000256" key="5">
    <source>
        <dbReference type="ARBA" id="ARBA00022989"/>
    </source>
</evidence>
<dbReference type="GO" id="GO:0102965">
    <property type="term" value="F:alcohol-forming long-chain fatty acyl-CoA reductase activity"/>
    <property type="evidence" value="ECO:0007669"/>
    <property type="project" value="UniProtKB-EC"/>
</dbReference>
<dbReference type="Proteomes" id="UP001209878">
    <property type="component" value="Unassembled WGS sequence"/>
</dbReference>
<dbReference type="Gene3D" id="3.40.50.720">
    <property type="entry name" value="NAD(P)-binding Rossmann-like Domain"/>
    <property type="match status" value="1"/>
</dbReference>
<dbReference type="GO" id="GO:0080019">
    <property type="term" value="F:alcohol-forming very long-chain fatty acyl-CoA reductase activity"/>
    <property type="evidence" value="ECO:0007669"/>
    <property type="project" value="InterPro"/>
</dbReference>
<keyword evidence="6 9" id="KW-0443">Lipid metabolism</keyword>
<proteinExistence type="inferred from homology"/>
<evidence type="ECO:0000313" key="13">
    <source>
        <dbReference type="Proteomes" id="UP001209878"/>
    </source>
</evidence>
<dbReference type="InterPro" id="IPR033640">
    <property type="entry name" value="FAR_C"/>
</dbReference>
<evidence type="ECO:0000256" key="6">
    <source>
        <dbReference type="ARBA" id="ARBA00023098"/>
    </source>
</evidence>
<dbReference type="InterPro" id="IPR013120">
    <property type="entry name" value="FAR_NAD-bd"/>
</dbReference>
<comment type="catalytic activity">
    <reaction evidence="8 9">
        <text>a long-chain fatty acyl-CoA + 2 NADPH + 2 H(+) = a long-chain primary fatty alcohol + 2 NADP(+) + CoA</text>
        <dbReference type="Rhea" id="RHEA:52716"/>
        <dbReference type="ChEBI" id="CHEBI:15378"/>
        <dbReference type="ChEBI" id="CHEBI:57287"/>
        <dbReference type="ChEBI" id="CHEBI:57783"/>
        <dbReference type="ChEBI" id="CHEBI:58349"/>
        <dbReference type="ChEBI" id="CHEBI:77396"/>
        <dbReference type="ChEBI" id="CHEBI:83139"/>
        <dbReference type="EC" id="1.2.1.84"/>
    </reaction>
</comment>
<evidence type="ECO:0000313" key="12">
    <source>
        <dbReference type="EMBL" id="KAK2178520.1"/>
    </source>
</evidence>
<comment type="subcellular location">
    <subcellularLocation>
        <location evidence="1">Membrane</location>
        <topology evidence="1">Multi-pass membrane protein</topology>
    </subcellularLocation>
</comment>
<keyword evidence="7" id="KW-0472">Membrane</keyword>
<evidence type="ECO:0000256" key="9">
    <source>
        <dbReference type="RuleBase" id="RU363097"/>
    </source>
</evidence>
<evidence type="ECO:0000256" key="4">
    <source>
        <dbReference type="ARBA" id="ARBA00022692"/>
    </source>
</evidence>
<protein>
    <recommendedName>
        <fullName evidence="9">Fatty acyl-CoA reductase</fullName>
        <ecNumber evidence="9">1.2.1.84</ecNumber>
    </recommendedName>
</protein>
<sequence length="565" mass="64255">MMNIAEFYAGKNLFVTGGTGFIGKVLLEKLLRSCPDINGIYCLVRPKKGLTPHERLESLFEQRLYDKLRTAQPDFMDKVHLVSGDIMEDNLGMSDEARTTLEEKIHIVFHSAATIRFNEPLRLAVQLNMLGVRRMLQVCRRFKNLQVFVHVSTAYANCERKYIDEVVYPPAMEPQKIIDAIGWMDDEMISLITPRLIGHKPNTYTFTKQLAESMLVTEGADLPLAIVRPSIVTAAWQEPLPGWIDNFNGPSGLYIAAGKGLLRSIKADSQVVADFIPVDLPVNMMVAVAWYTAVHKPKQNAKIYHITTGGLNPFTWGEMEGIVMNYFKRNPLEACFRRPKCNLTKSRVLHDYWVLVCHMIPAYIVDMGYRLVGQKPRMVTIYRKLHKALSTLEYFTHREWEWTHTNMDLLKGQMSAEDQKKFYFDPRGMHWPTYLENYCNGTKKFVLKEDPSGLPAARAHIKKTAKHPLHVQHDHADPVLARADRSFPDGPQLLVLHDGPCLQVRAVLPHYFNDQLEQENGTLDCMISRPGGLDRLRRVSMCGCDEAGATIGTLVHTAVIQHTNT</sequence>
<keyword evidence="9" id="KW-0521">NADP</keyword>
<evidence type="ECO:0000256" key="7">
    <source>
        <dbReference type="ARBA" id="ARBA00023136"/>
    </source>
</evidence>
<keyword evidence="5" id="KW-1133">Transmembrane helix</keyword>
<feature type="domain" description="Thioester reductase (TE)" evidence="11">
    <location>
        <begin position="15"/>
        <end position="285"/>
    </location>
</feature>